<comment type="catalytic activity">
    <reaction evidence="5 6">
        <text>hydrogencarbonate + H(+) = CO2 + H2O</text>
        <dbReference type="Rhea" id="RHEA:10748"/>
        <dbReference type="ChEBI" id="CHEBI:15377"/>
        <dbReference type="ChEBI" id="CHEBI:15378"/>
        <dbReference type="ChEBI" id="CHEBI:16526"/>
        <dbReference type="ChEBI" id="CHEBI:17544"/>
        <dbReference type="EC" id="4.2.1.1"/>
    </reaction>
</comment>
<reference evidence="8" key="2">
    <citation type="submission" date="2020-12" db="EMBL/GenBank/DDBJ databases">
        <authorList>
            <person name="Kanost M."/>
        </authorList>
    </citation>
    <scope>NUCLEOTIDE SEQUENCE</scope>
</reference>
<dbReference type="Pfam" id="PF00194">
    <property type="entry name" value="Carb_anhydrase"/>
    <property type="match status" value="1"/>
</dbReference>
<comment type="caution">
    <text evidence="8">The sequence shown here is derived from an EMBL/GenBank/DDBJ whole genome shotgun (WGS) entry which is preliminary data.</text>
</comment>
<dbReference type="InterPro" id="IPR023561">
    <property type="entry name" value="Carbonic_anhydrase_a-class"/>
</dbReference>
<evidence type="ECO:0000313" key="8">
    <source>
        <dbReference type="EMBL" id="KAG6448227.1"/>
    </source>
</evidence>
<keyword evidence="4 6" id="KW-0862">Zinc</keyword>
<protein>
    <recommendedName>
        <fullName evidence="6">Carbonic anhydrase</fullName>
        <ecNumber evidence="6">4.2.1.1</ecNumber>
    </recommendedName>
</protein>
<evidence type="ECO:0000256" key="4">
    <source>
        <dbReference type="ARBA" id="ARBA00022833"/>
    </source>
</evidence>
<dbReference type="GO" id="GO:0004089">
    <property type="term" value="F:carbonate dehydratase activity"/>
    <property type="evidence" value="ECO:0007669"/>
    <property type="project" value="UniProtKB-UniRule"/>
</dbReference>
<comment type="cofactor">
    <cofactor evidence="6">
        <name>Zn(2+)</name>
        <dbReference type="ChEBI" id="CHEBI:29105"/>
    </cofactor>
</comment>
<keyword evidence="6" id="KW-0732">Signal</keyword>
<feature type="signal peptide" evidence="6">
    <location>
        <begin position="1"/>
        <end position="17"/>
    </location>
</feature>
<evidence type="ECO:0000256" key="5">
    <source>
        <dbReference type="ARBA" id="ARBA00048348"/>
    </source>
</evidence>
<reference evidence="8" key="1">
    <citation type="journal article" date="2016" name="Insect Biochem. Mol. Biol.">
        <title>Multifaceted biological insights from a draft genome sequence of the tobacco hornworm moth, Manduca sexta.</title>
        <authorList>
            <person name="Kanost M.R."/>
            <person name="Arrese E.L."/>
            <person name="Cao X."/>
            <person name="Chen Y.R."/>
            <person name="Chellapilla S."/>
            <person name="Goldsmith M.R."/>
            <person name="Grosse-Wilde E."/>
            <person name="Heckel D.G."/>
            <person name="Herndon N."/>
            <person name="Jiang H."/>
            <person name="Papanicolaou A."/>
            <person name="Qu J."/>
            <person name="Soulages J.L."/>
            <person name="Vogel H."/>
            <person name="Walters J."/>
            <person name="Waterhouse R.M."/>
            <person name="Ahn S.J."/>
            <person name="Almeida F.C."/>
            <person name="An C."/>
            <person name="Aqrawi P."/>
            <person name="Bretschneider A."/>
            <person name="Bryant W.B."/>
            <person name="Bucks S."/>
            <person name="Chao H."/>
            <person name="Chevignon G."/>
            <person name="Christen J.M."/>
            <person name="Clarke D.F."/>
            <person name="Dittmer N.T."/>
            <person name="Ferguson L.C.F."/>
            <person name="Garavelou S."/>
            <person name="Gordon K.H.J."/>
            <person name="Gunaratna R.T."/>
            <person name="Han Y."/>
            <person name="Hauser F."/>
            <person name="He Y."/>
            <person name="Heidel-Fischer H."/>
            <person name="Hirsh A."/>
            <person name="Hu Y."/>
            <person name="Jiang H."/>
            <person name="Kalra D."/>
            <person name="Klinner C."/>
            <person name="Konig C."/>
            <person name="Kovar C."/>
            <person name="Kroll A.R."/>
            <person name="Kuwar S.S."/>
            <person name="Lee S.L."/>
            <person name="Lehman R."/>
            <person name="Li K."/>
            <person name="Li Z."/>
            <person name="Liang H."/>
            <person name="Lovelace S."/>
            <person name="Lu Z."/>
            <person name="Mansfield J.H."/>
            <person name="McCulloch K.J."/>
            <person name="Mathew T."/>
            <person name="Morton B."/>
            <person name="Muzny D.M."/>
            <person name="Neunemann D."/>
            <person name="Ongeri F."/>
            <person name="Pauchet Y."/>
            <person name="Pu L.L."/>
            <person name="Pyrousis I."/>
            <person name="Rao X.J."/>
            <person name="Redding A."/>
            <person name="Roesel C."/>
            <person name="Sanchez-Gracia A."/>
            <person name="Schaack S."/>
            <person name="Shukla A."/>
            <person name="Tetreau G."/>
            <person name="Wang Y."/>
            <person name="Xiong G.H."/>
            <person name="Traut W."/>
            <person name="Walsh T.K."/>
            <person name="Worley K.C."/>
            <person name="Wu D."/>
            <person name="Wu W."/>
            <person name="Wu Y.Q."/>
            <person name="Zhang X."/>
            <person name="Zou Z."/>
            <person name="Zucker H."/>
            <person name="Briscoe A.D."/>
            <person name="Burmester T."/>
            <person name="Clem R.J."/>
            <person name="Feyereisen R."/>
            <person name="Grimmelikhuijzen C.J.P."/>
            <person name="Hamodrakas S.J."/>
            <person name="Hansson B.S."/>
            <person name="Huguet E."/>
            <person name="Jermiin L.S."/>
            <person name="Lan Q."/>
            <person name="Lehman H.K."/>
            <person name="Lorenzen M."/>
            <person name="Merzendorfer H."/>
            <person name="Michalopoulos I."/>
            <person name="Morton D.B."/>
            <person name="Muthukrishnan S."/>
            <person name="Oakeshott J.G."/>
            <person name="Palmer W."/>
            <person name="Park Y."/>
            <person name="Passarelli A.L."/>
            <person name="Rozas J."/>
            <person name="Schwartz L.M."/>
            <person name="Smith W."/>
            <person name="Southgate A."/>
            <person name="Vilcinskas A."/>
            <person name="Vogt R."/>
            <person name="Wang P."/>
            <person name="Werren J."/>
            <person name="Yu X.Q."/>
            <person name="Zhou J.J."/>
            <person name="Brown S.J."/>
            <person name="Scherer S.E."/>
            <person name="Richards S."/>
            <person name="Blissard G.W."/>
        </authorList>
    </citation>
    <scope>NUCLEOTIDE SEQUENCE</scope>
</reference>
<evidence type="ECO:0000256" key="1">
    <source>
        <dbReference type="ARBA" id="ARBA00002904"/>
    </source>
</evidence>
<gene>
    <name evidence="8" type="ORF">O3G_MSEX005364</name>
</gene>
<evidence type="ECO:0000256" key="6">
    <source>
        <dbReference type="RuleBase" id="RU367011"/>
    </source>
</evidence>
<dbReference type="PANTHER" id="PTHR18952:SF265">
    <property type="entry name" value="CARBONIC ANHYDRASE"/>
    <property type="match status" value="1"/>
</dbReference>
<dbReference type="InterPro" id="IPR018338">
    <property type="entry name" value="Carbonic_anhydrase_a-class_CS"/>
</dbReference>
<dbReference type="GO" id="GO:0008270">
    <property type="term" value="F:zinc ion binding"/>
    <property type="evidence" value="ECO:0007669"/>
    <property type="project" value="UniProtKB-UniRule"/>
</dbReference>
<dbReference type="SMART" id="SM01057">
    <property type="entry name" value="Carb_anhydrase"/>
    <property type="match status" value="1"/>
</dbReference>
<dbReference type="PROSITE" id="PS51144">
    <property type="entry name" value="ALPHA_CA_2"/>
    <property type="match status" value="1"/>
</dbReference>
<proteinExistence type="inferred from homology"/>
<accession>A0A921YYX3</accession>
<comment type="function">
    <text evidence="1 6">Reversible hydration of carbon dioxide.</text>
</comment>
<dbReference type="PANTHER" id="PTHR18952">
    <property type="entry name" value="CARBONIC ANHYDRASE"/>
    <property type="match status" value="1"/>
</dbReference>
<evidence type="ECO:0000259" key="7">
    <source>
        <dbReference type="PROSITE" id="PS51144"/>
    </source>
</evidence>
<sequence>MCWWIVIMAMVLEIASSVSYYGPAWSYDDETNWPGSKCREGGKRQSPIDIRTTDVIKDFNSHFIKYGALKFIGYQKVLLTGVNNGHTIQFSCEGDETIHPVLTGGPLKHQYRLEQMHFHWLSEHSINGMKYPMEIHFVHVRSDLTVMEALQKKDGLAIVAVFCQHIEVEVDRPCVQTDARSIEQTGAEVETAIR</sequence>
<keyword evidence="9" id="KW-1185">Reference proteome</keyword>
<organism evidence="8 9">
    <name type="scientific">Manduca sexta</name>
    <name type="common">Tobacco hawkmoth</name>
    <name type="synonym">Tobacco hornworm</name>
    <dbReference type="NCBI Taxonomy" id="7130"/>
    <lineage>
        <taxon>Eukaryota</taxon>
        <taxon>Metazoa</taxon>
        <taxon>Ecdysozoa</taxon>
        <taxon>Arthropoda</taxon>
        <taxon>Hexapoda</taxon>
        <taxon>Insecta</taxon>
        <taxon>Pterygota</taxon>
        <taxon>Neoptera</taxon>
        <taxon>Endopterygota</taxon>
        <taxon>Lepidoptera</taxon>
        <taxon>Glossata</taxon>
        <taxon>Ditrysia</taxon>
        <taxon>Bombycoidea</taxon>
        <taxon>Sphingidae</taxon>
        <taxon>Sphinginae</taxon>
        <taxon>Sphingini</taxon>
        <taxon>Manduca</taxon>
    </lineage>
</organism>
<dbReference type="CDD" id="cd00326">
    <property type="entry name" value="alpha_CA"/>
    <property type="match status" value="1"/>
</dbReference>
<evidence type="ECO:0000256" key="3">
    <source>
        <dbReference type="ARBA" id="ARBA00022723"/>
    </source>
</evidence>
<dbReference type="AlphaFoldDB" id="A0A921YYX3"/>
<dbReference type="EMBL" id="JH668354">
    <property type="protein sequence ID" value="KAG6448227.1"/>
    <property type="molecule type" value="Genomic_DNA"/>
</dbReference>
<keyword evidence="3 6" id="KW-0479">Metal-binding</keyword>
<name>A0A921YYX3_MANSE</name>
<feature type="domain" description="Alpha-carbonic anhydrase" evidence="7">
    <location>
        <begin position="23"/>
        <end position="194"/>
    </location>
</feature>
<dbReference type="PROSITE" id="PS00162">
    <property type="entry name" value="ALPHA_CA_1"/>
    <property type="match status" value="1"/>
</dbReference>
<comment type="similarity">
    <text evidence="2 6">Belongs to the alpha-carbonic anhydrase family.</text>
</comment>
<dbReference type="InterPro" id="IPR001148">
    <property type="entry name" value="CA_dom"/>
</dbReference>
<keyword evidence="6" id="KW-0456">Lyase</keyword>
<dbReference type="EC" id="4.2.1.1" evidence="6"/>
<evidence type="ECO:0000256" key="2">
    <source>
        <dbReference type="ARBA" id="ARBA00010718"/>
    </source>
</evidence>
<feature type="chain" id="PRO_5038156390" description="Carbonic anhydrase" evidence="6">
    <location>
        <begin position="18"/>
        <end position="194"/>
    </location>
</feature>
<evidence type="ECO:0000313" key="9">
    <source>
        <dbReference type="Proteomes" id="UP000791440"/>
    </source>
</evidence>
<dbReference type="Proteomes" id="UP000791440">
    <property type="component" value="Unassembled WGS sequence"/>
</dbReference>